<sequence length="261" mass="30102">MILVRDITRSGFSLNASVHELILNEEWIWLSDWYMKYPTLAQVHVSALINCVPDRVLWMDLNGILNQFSVSLAWQFIRISENDVPWFNVCSFSVQVWSMLSMLLGMDYVPPRFEDVVEFVIPSSKAKESLLRDVLVFSFSKVFPTRFFLGRFVKDGVSIRFAYAPLVDAVGLDWRFWITTMAVFESSESESEEMVEVDIETLTMEQYLALAQGNQRSGVVRPEIGDNAEGEADRQKEKPTGRKRSRRDTFGHLLQFHLEAP</sequence>
<accession>A0ABQ4XTR9</accession>
<protein>
    <recommendedName>
        <fullName evidence="4">Aminotransferase-like plant mobile domain-containing protein</fullName>
    </recommendedName>
</protein>
<feature type="region of interest" description="Disordered" evidence="1">
    <location>
        <begin position="219"/>
        <end position="248"/>
    </location>
</feature>
<dbReference type="EMBL" id="BQNB010009766">
    <property type="protein sequence ID" value="GJS68103.1"/>
    <property type="molecule type" value="Genomic_DNA"/>
</dbReference>
<proteinExistence type="predicted"/>
<keyword evidence="3" id="KW-1185">Reference proteome</keyword>
<evidence type="ECO:0000256" key="1">
    <source>
        <dbReference type="SAM" id="MobiDB-lite"/>
    </source>
</evidence>
<reference evidence="2" key="2">
    <citation type="submission" date="2022-01" db="EMBL/GenBank/DDBJ databases">
        <authorList>
            <person name="Yamashiro T."/>
            <person name="Shiraishi A."/>
            <person name="Satake H."/>
            <person name="Nakayama K."/>
        </authorList>
    </citation>
    <scope>NUCLEOTIDE SEQUENCE</scope>
</reference>
<reference evidence="2" key="1">
    <citation type="journal article" date="2022" name="Int. J. Mol. Sci.">
        <title>Draft Genome of Tanacetum Coccineum: Genomic Comparison of Closely Related Tanacetum-Family Plants.</title>
        <authorList>
            <person name="Yamashiro T."/>
            <person name="Shiraishi A."/>
            <person name="Nakayama K."/>
            <person name="Satake H."/>
        </authorList>
    </citation>
    <scope>NUCLEOTIDE SEQUENCE</scope>
</reference>
<gene>
    <name evidence="2" type="ORF">Tco_0682668</name>
</gene>
<evidence type="ECO:0000313" key="2">
    <source>
        <dbReference type="EMBL" id="GJS68103.1"/>
    </source>
</evidence>
<dbReference type="Proteomes" id="UP001151760">
    <property type="component" value="Unassembled WGS sequence"/>
</dbReference>
<comment type="caution">
    <text evidence="2">The sequence shown here is derived from an EMBL/GenBank/DDBJ whole genome shotgun (WGS) entry which is preliminary data.</text>
</comment>
<name>A0ABQ4XTR9_9ASTR</name>
<evidence type="ECO:0000313" key="3">
    <source>
        <dbReference type="Proteomes" id="UP001151760"/>
    </source>
</evidence>
<evidence type="ECO:0008006" key="4">
    <source>
        <dbReference type="Google" id="ProtNLM"/>
    </source>
</evidence>
<organism evidence="2 3">
    <name type="scientific">Tanacetum coccineum</name>
    <dbReference type="NCBI Taxonomy" id="301880"/>
    <lineage>
        <taxon>Eukaryota</taxon>
        <taxon>Viridiplantae</taxon>
        <taxon>Streptophyta</taxon>
        <taxon>Embryophyta</taxon>
        <taxon>Tracheophyta</taxon>
        <taxon>Spermatophyta</taxon>
        <taxon>Magnoliopsida</taxon>
        <taxon>eudicotyledons</taxon>
        <taxon>Gunneridae</taxon>
        <taxon>Pentapetalae</taxon>
        <taxon>asterids</taxon>
        <taxon>campanulids</taxon>
        <taxon>Asterales</taxon>
        <taxon>Asteraceae</taxon>
        <taxon>Asteroideae</taxon>
        <taxon>Anthemideae</taxon>
        <taxon>Anthemidinae</taxon>
        <taxon>Tanacetum</taxon>
    </lineage>
</organism>
<feature type="compositionally biased region" description="Basic and acidic residues" evidence="1">
    <location>
        <begin position="231"/>
        <end position="240"/>
    </location>
</feature>